<dbReference type="Proteomes" id="UP000694380">
    <property type="component" value="Unplaced"/>
</dbReference>
<protein>
    <submittedName>
        <fullName evidence="2">Uncharacterized protein</fullName>
    </submittedName>
</protein>
<keyword evidence="1" id="KW-0812">Transmembrane</keyword>
<keyword evidence="3" id="KW-1185">Reference proteome</keyword>
<feature type="transmembrane region" description="Helical" evidence="1">
    <location>
        <begin position="26"/>
        <end position="50"/>
    </location>
</feature>
<name>A0A8C3IL85_CHRPI</name>
<proteinExistence type="predicted"/>
<evidence type="ECO:0000256" key="1">
    <source>
        <dbReference type="SAM" id="Phobius"/>
    </source>
</evidence>
<accession>A0A8C3IL85</accession>
<dbReference type="GeneTree" id="ENSGT01050000244828"/>
<dbReference type="PANTHER" id="PTHR48001">
    <property type="entry name" value="OLFACTORY RECEPTOR"/>
    <property type="match status" value="1"/>
</dbReference>
<sequence length="95" mass="10624">MIKMSNQTAVTEFLLLGFSDVQELQILHFVVFLVLYLISLLGNILIITAITSAPSLSPSPNPWPTPSRTPDRFRILVASLKYFSSSSLLQQILPY</sequence>
<organism evidence="2 3">
    <name type="scientific">Chrysemys picta bellii</name>
    <name type="common">Western painted turtle</name>
    <name type="synonym">Emys bellii</name>
    <dbReference type="NCBI Taxonomy" id="8478"/>
    <lineage>
        <taxon>Eukaryota</taxon>
        <taxon>Metazoa</taxon>
        <taxon>Chordata</taxon>
        <taxon>Craniata</taxon>
        <taxon>Vertebrata</taxon>
        <taxon>Euteleostomi</taxon>
        <taxon>Archelosauria</taxon>
        <taxon>Testudinata</taxon>
        <taxon>Testudines</taxon>
        <taxon>Cryptodira</taxon>
        <taxon>Durocryptodira</taxon>
        <taxon>Testudinoidea</taxon>
        <taxon>Emydidae</taxon>
        <taxon>Chrysemys</taxon>
    </lineage>
</organism>
<reference evidence="2" key="2">
    <citation type="submission" date="2025-09" db="UniProtKB">
        <authorList>
            <consortium name="Ensembl"/>
        </authorList>
    </citation>
    <scope>IDENTIFICATION</scope>
</reference>
<evidence type="ECO:0000313" key="2">
    <source>
        <dbReference type="Ensembl" id="ENSCPBP00000035342.1"/>
    </source>
</evidence>
<dbReference type="AlphaFoldDB" id="A0A8C3IL85"/>
<keyword evidence="1" id="KW-0472">Membrane</keyword>
<keyword evidence="1" id="KW-1133">Transmembrane helix</keyword>
<evidence type="ECO:0000313" key="3">
    <source>
        <dbReference type="Proteomes" id="UP000694380"/>
    </source>
</evidence>
<reference evidence="2" key="1">
    <citation type="submission" date="2025-08" db="UniProtKB">
        <authorList>
            <consortium name="Ensembl"/>
        </authorList>
    </citation>
    <scope>IDENTIFICATION</scope>
</reference>
<dbReference type="SUPFAM" id="SSF81321">
    <property type="entry name" value="Family A G protein-coupled receptor-like"/>
    <property type="match status" value="1"/>
</dbReference>
<dbReference type="Ensembl" id="ENSCPBT00000041452.1">
    <property type="protein sequence ID" value="ENSCPBP00000035342.1"/>
    <property type="gene ID" value="ENSCPBG00000024607.1"/>
</dbReference>